<dbReference type="WBParaSite" id="sdigi.contig18.g1653.t1">
    <property type="protein sequence ID" value="sdigi.contig18.g1653.t1"/>
    <property type="gene ID" value="sdigi.contig18.g1653"/>
</dbReference>
<feature type="compositionally biased region" description="Polar residues" evidence="1">
    <location>
        <begin position="1"/>
        <end position="18"/>
    </location>
</feature>
<accession>A0A915PMC4</accession>
<protein>
    <submittedName>
        <fullName evidence="3">Uncharacterized protein</fullName>
    </submittedName>
</protein>
<organism evidence="2 3">
    <name type="scientific">Setaria digitata</name>
    <dbReference type="NCBI Taxonomy" id="48799"/>
    <lineage>
        <taxon>Eukaryota</taxon>
        <taxon>Metazoa</taxon>
        <taxon>Ecdysozoa</taxon>
        <taxon>Nematoda</taxon>
        <taxon>Chromadorea</taxon>
        <taxon>Rhabditida</taxon>
        <taxon>Spirurina</taxon>
        <taxon>Spiruromorpha</taxon>
        <taxon>Filarioidea</taxon>
        <taxon>Setariidae</taxon>
        <taxon>Setaria</taxon>
    </lineage>
</organism>
<dbReference type="Proteomes" id="UP000887581">
    <property type="component" value="Unplaced"/>
</dbReference>
<keyword evidence="2" id="KW-1185">Reference proteome</keyword>
<feature type="region of interest" description="Disordered" evidence="1">
    <location>
        <begin position="1"/>
        <end position="30"/>
    </location>
</feature>
<proteinExistence type="predicted"/>
<sequence length="99" mass="10636">MGGSQSQSYDLSQESAKSAQEKQDIVPSNHNVDGTLIHITTSENSNTLLPNTQELQRIHPPEDIPLTSVDVPPGEVLLTAEDMPLTKTAAPKISETTAE</sequence>
<dbReference type="AlphaFoldDB" id="A0A915PMC4"/>
<reference evidence="3" key="1">
    <citation type="submission" date="2022-11" db="UniProtKB">
        <authorList>
            <consortium name="WormBaseParasite"/>
        </authorList>
    </citation>
    <scope>IDENTIFICATION</scope>
</reference>
<evidence type="ECO:0000256" key="1">
    <source>
        <dbReference type="SAM" id="MobiDB-lite"/>
    </source>
</evidence>
<evidence type="ECO:0000313" key="3">
    <source>
        <dbReference type="WBParaSite" id="sdigi.contig18.g1653.t1"/>
    </source>
</evidence>
<name>A0A915PMC4_9BILA</name>
<evidence type="ECO:0000313" key="2">
    <source>
        <dbReference type="Proteomes" id="UP000887581"/>
    </source>
</evidence>